<dbReference type="PANTHER" id="PTHR31290">
    <property type="entry name" value="UV-DAMAGE ENDONUCLEASE"/>
    <property type="match status" value="1"/>
</dbReference>
<dbReference type="GO" id="GO:0016787">
    <property type="term" value="F:hydrolase activity"/>
    <property type="evidence" value="ECO:0007669"/>
    <property type="project" value="UniProtKB-KW"/>
</dbReference>
<evidence type="ECO:0000256" key="7">
    <source>
        <dbReference type="SAM" id="MobiDB-lite"/>
    </source>
</evidence>
<dbReference type="OrthoDB" id="541883at2759"/>
<feature type="region of interest" description="Disordered" evidence="7">
    <location>
        <begin position="180"/>
        <end position="201"/>
    </location>
</feature>
<proteinExistence type="predicted"/>
<evidence type="ECO:0000256" key="4">
    <source>
        <dbReference type="ARBA" id="ARBA00022769"/>
    </source>
</evidence>
<dbReference type="GO" id="GO:0043504">
    <property type="term" value="P:mitochondrial DNA repair"/>
    <property type="evidence" value="ECO:0007669"/>
    <property type="project" value="TreeGrafter"/>
</dbReference>
<feature type="compositionally biased region" description="Polar residues" evidence="7">
    <location>
        <begin position="613"/>
        <end position="622"/>
    </location>
</feature>
<feature type="compositionally biased region" description="Basic residues" evidence="7">
    <location>
        <begin position="501"/>
        <end position="514"/>
    </location>
</feature>
<accession>A0A178D105</accession>
<protein>
    <recommendedName>
        <fullName evidence="10">UV damage endonuclease UvdE</fullName>
    </recommendedName>
</protein>
<feature type="region of interest" description="Disordered" evidence="7">
    <location>
        <begin position="435"/>
        <end position="455"/>
    </location>
</feature>
<dbReference type="GO" id="GO:0005739">
    <property type="term" value="C:mitochondrion"/>
    <property type="evidence" value="ECO:0007669"/>
    <property type="project" value="TreeGrafter"/>
</dbReference>
<keyword evidence="6" id="KW-0234">DNA repair</keyword>
<feature type="compositionally biased region" description="Acidic residues" evidence="7">
    <location>
        <begin position="109"/>
        <end position="121"/>
    </location>
</feature>
<sequence>MPKRKRVANTTLVTSTTPASASNRRTSSRRASATTPATIDTNPDTNDMIEDGPNALRASPDAEQPEVDTAKSRKGKIKVEAVDEPVVTHAEPVAPPTTPVKRGVGLDRDDPEAEGDEEANPEELKEALSRPPPINSSYLPLPWKGRLGYACLNTYLRNANPPVFSSRTCRIASILEHRHPLKDPKLPEHATKNRPDKDQPADIARGQEYVEALGLANARDIVKMLRWNDRYGIKFLRLSSEMFPFASHDIYGYKLSPFASEVLAEAGRVAAELGHRLTTHPGQFTQLGSPRKEVIRASLRDLDYHCEMLDLLRLPPQLNRDAVMILHMGGVFGDKAATIARFKENYVKLPEGIKNRLVLENDDVSYSVHDLLPVCEELNIPLVLDFHHHNIVFDADKVREGTLDIMSLYDRIKATWTRKGIMQKMHYSEPVPSAITARQRRKHNPRPATLPPCAPDMDLMIEAKDKEQAVFELMRVFKLPGFDTFNDITPYVRNDENRPWKPPKKKKTPRKKRQSKGDEGVPIANDDDDDDADEEAQPPPLVPDSEISMGGPEGRVYWPQGMEEWLRPKKREVKPRDPAKAKTTAERAALRRAEKAAWQAAREASAEGEGETPATTAKSTVSELAGLDSTPGATPNSAKTQSVYDVAKTKKQKPVRAPRSGTGMKNKKGTNKTVLTPSTSDQDSTLDEEEQKEDSDLEMPDLTDAEEVSAVVKVNRRAPTRTLSGRRAKKKAVNYVDGDEDDDE</sequence>
<keyword evidence="5" id="KW-0378">Hydrolase</keyword>
<keyword evidence="4" id="KW-0228">DNA excision</keyword>
<dbReference type="PANTHER" id="PTHR31290:SF5">
    <property type="entry name" value="UV-DAMAGE ENDONUCLEASE"/>
    <property type="match status" value="1"/>
</dbReference>
<evidence type="ECO:0000256" key="3">
    <source>
        <dbReference type="ARBA" id="ARBA00022763"/>
    </source>
</evidence>
<feature type="compositionally biased region" description="Basic residues" evidence="7">
    <location>
        <begin position="714"/>
        <end position="732"/>
    </location>
</feature>
<dbReference type="InterPro" id="IPR004601">
    <property type="entry name" value="UvdE"/>
</dbReference>
<evidence type="ECO:0000256" key="2">
    <source>
        <dbReference type="ARBA" id="ARBA00022759"/>
    </source>
</evidence>
<feature type="compositionally biased region" description="Low complexity" evidence="7">
    <location>
        <begin position="14"/>
        <end position="38"/>
    </location>
</feature>
<feature type="compositionally biased region" description="Basic and acidic residues" evidence="7">
    <location>
        <begin position="180"/>
        <end position="200"/>
    </location>
</feature>
<dbReference type="GO" id="GO:0004519">
    <property type="term" value="F:endonuclease activity"/>
    <property type="evidence" value="ECO:0007669"/>
    <property type="project" value="UniProtKB-KW"/>
</dbReference>
<dbReference type="Gene3D" id="3.20.20.150">
    <property type="entry name" value="Divalent-metal-dependent TIM barrel enzymes"/>
    <property type="match status" value="1"/>
</dbReference>
<dbReference type="Pfam" id="PF03851">
    <property type="entry name" value="UvdE"/>
    <property type="match status" value="1"/>
</dbReference>
<feature type="compositionally biased region" description="Acidic residues" evidence="7">
    <location>
        <begin position="525"/>
        <end position="536"/>
    </location>
</feature>
<comment type="caution">
    <text evidence="8">The sequence shown here is derived from an EMBL/GenBank/DDBJ whole genome shotgun (WGS) entry which is preliminary data.</text>
</comment>
<keyword evidence="9" id="KW-1185">Reference proteome</keyword>
<keyword evidence="1" id="KW-0540">Nuclease</keyword>
<evidence type="ECO:0000313" key="8">
    <source>
        <dbReference type="EMBL" id="OAL34815.1"/>
    </source>
</evidence>
<keyword evidence="2" id="KW-0255">Endonuclease</keyword>
<keyword evidence="3" id="KW-0227">DNA damage</keyword>
<feature type="region of interest" description="Disordered" evidence="7">
    <location>
        <begin position="488"/>
        <end position="744"/>
    </location>
</feature>
<dbReference type="GO" id="GO:0005634">
    <property type="term" value="C:nucleus"/>
    <property type="evidence" value="ECO:0007669"/>
    <property type="project" value="TreeGrafter"/>
</dbReference>
<dbReference type="GO" id="GO:0009411">
    <property type="term" value="P:response to UV"/>
    <property type="evidence" value="ECO:0007669"/>
    <property type="project" value="InterPro"/>
</dbReference>
<feature type="compositionally biased region" description="Acidic residues" evidence="7">
    <location>
        <begin position="684"/>
        <end position="707"/>
    </location>
</feature>
<organism evidence="8 9">
    <name type="scientific">Fonsecaea nubica</name>
    <dbReference type="NCBI Taxonomy" id="856822"/>
    <lineage>
        <taxon>Eukaryota</taxon>
        <taxon>Fungi</taxon>
        <taxon>Dikarya</taxon>
        <taxon>Ascomycota</taxon>
        <taxon>Pezizomycotina</taxon>
        <taxon>Eurotiomycetes</taxon>
        <taxon>Chaetothyriomycetidae</taxon>
        <taxon>Chaetothyriales</taxon>
        <taxon>Herpotrichiellaceae</taxon>
        <taxon>Fonsecaea</taxon>
    </lineage>
</organism>
<evidence type="ECO:0000256" key="6">
    <source>
        <dbReference type="ARBA" id="ARBA00023204"/>
    </source>
</evidence>
<dbReference type="RefSeq" id="XP_022499827.1">
    <property type="nucleotide sequence ID" value="XM_022644301.1"/>
</dbReference>
<dbReference type="AlphaFoldDB" id="A0A178D105"/>
<dbReference type="NCBIfam" id="TIGR00629">
    <property type="entry name" value="uvde"/>
    <property type="match status" value="1"/>
</dbReference>
<evidence type="ECO:0000256" key="1">
    <source>
        <dbReference type="ARBA" id="ARBA00022722"/>
    </source>
</evidence>
<dbReference type="SUPFAM" id="SSF51658">
    <property type="entry name" value="Xylose isomerase-like"/>
    <property type="match status" value="1"/>
</dbReference>
<name>A0A178D105_9EURO</name>
<evidence type="ECO:0000313" key="9">
    <source>
        <dbReference type="Proteomes" id="UP000185904"/>
    </source>
</evidence>
<feature type="compositionally biased region" description="Polar residues" evidence="7">
    <location>
        <begin position="631"/>
        <end position="643"/>
    </location>
</feature>
<evidence type="ECO:0000256" key="5">
    <source>
        <dbReference type="ARBA" id="ARBA00022801"/>
    </source>
</evidence>
<feature type="compositionally biased region" description="Polar residues" evidence="7">
    <location>
        <begin position="674"/>
        <end position="683"/>
    </location>
</feature>
<dbReference type="InterPro" id="IPR036237">
    <property type="entry name" value="Xyl_isomerase-like_sf"/>
</dbReference>
<reference evidence="8 9" key="1">
    <citation type="submission" date="2016-03" db="EMBL/GenBank/DDBJ databases">
        <title>The draft genome sequence of Fonsecaea nubica causative agent of cutaneous subcutaneous infection in human host.</title>
        <authorList>
            <person name="Costa F."/>
            <person name="Sybren D.H."/>
            <person name="Raittz R.T."/>
            <person name="Weiss V.A."/>
            <person name="Leao A.C."/>
            <person name="Gomes R."/>
            <person name="De Souza E.M."/>
            <person name="Pedrosa F.O."/>
            <person name="Steffens M.B."/>
            <person name="Bombassaro A."/>
            <person name="Tadra-Sfeir M.Z."/>
            <person name="Moreno L.F."/>
            <person name="Najafzadeh M.J."/>
            <person name="Felipe M.S."/>
            <person name="Teixeira M."/>
            <person name="Sun J."/>
            <person name="Xi L."/>
            <person name="Castro M.A."/>
            <person name="Vicente V.A."/>
        </authorList>
    </citation>
    <scope>NUCLEOTIDE SEQUENCE [LARGE SCALE GENOMIC DNA]</scope>
    <source>
        <strain evidence="8 9">CBS 269.64</strain>
    </source>
</reference>
<gene>
    <name evidence="8" type="ORF">AYO20_06010</name>
</gene>
<dbReference type="GO" id="GO:0006289">
    <property type="term" value="P:nucleotide-excision repair"/>
    <property type="evidence" value="ECO:0007669"/>
    <property type="project" value="InterPro"/>
</dbReference>
<dbReference type="EMBL" id="LVCJ01000036">
    <property type="protein sequence ID" value="OAL34815.1"/>
    <property type="molecule type" value="Genomic_DNA"/>
</dbReference>
<evidence type="ECO:0008006" key="10">
    <source>
        <dbReference type="Google" id="ProtNLM"/>
    </source>
</evidence>
<dbReference type="Proteomes" id="UP000185904">
    <property type="component" value="Unassembled WGS sequence"/>
</dbReference>
<dbReference type="GeneID" id="34589425"/>
<feature type="region of interest" description="Disordered" evidence="7">
    <location>
        <begin position="1"/>
        <end position="136"/>
    </location>
</feature>
<feature type="compositionally biased region" description="Basic and acidic residues" evidence="7">
    <location>
        <begin position="574"/>
        <end position="595"/>
    </location>
</feature>